<dbReference type="InterPro" id="IPR003871">
    <property type="entry name" value="RFA1B/D_OB_1st"/>
</dbReference>
<organism evidence="2 3">
    <name type="scientific">Arachis hypogaea</name>
    <name type="common">Peanut</name>
    <dbReference type="NCBI Taxonomy" id="3818"/>
    <lineage>
        <taxon>Eukaryota</taxon>
        <taxon>Viridiplantae</taxon>
        <taxon>Streptophyta</taxon>
        <taxon>Embryophyta</taxon>
        <taxon>Tracheophyta</taxon>
        <taxon>Spermatophyta</taxon>
        <taxon>Magnoliopsida</taxon>
        <taxon>eudicotyledons</taxon>
        <taxon>Gunneridae</taxon>
        <taxon>Pentapetalae</taxon>
        <taxon>rosids</taxon>
        <taxon>fabids</taxon>
        <taxon>Fabales</taxon>
        <taxon>Fabaceae</taxon>
        <taxon>Papilionoideae</taxon>
        <taxon>50 kb inversion clade</taxon>
        <taxon>dalbergioids sensu lato</taxon>
        <taxon>Dalbergieae</taxon>
        <taxon>Pterocarpus clade</taxon>
        <taxon>Arachis</taxon>
    </lineage>
</organism>
<dbReference type="SUPFAM" id="SSF50249">
    <property type="entry name" value="Nucleic acid-binding proteins"/>
    <property type="match status" value="1"/>
</dbReference>
<dbReference type="AlphaFoldDB" id="A0A6B9VCT0"/>
<protein>
    <recommendedName>
        <fullName evidence="1">Replication protein A 70 kDa DNA-binding subunit B/D first OB fold domain-containing protein</fullName>
    </recommendedName>
</protein>
<dbReference type="Gene3D" id="2.40.50.140">
    <property type="entry name" value="Nucleic acid-binding proteins"/>
    <property type="match status" value="2"/>
</dbReference>
<proteinExistence type="predicted"/>
<evidence type="ECO:0000313" key="2">
    <source>
        <dbReference type="EMBL" id="QHN78977.1"/>
    </source>
</evidence>
<dbReference type="EMBL" id="CP031001">
    <property type="protein sequence ID" value="QHN78977.1"/>
    <property type="molecule type" value="Genomic_DNA"/>
</dbReference>
<dbReference type="Pfam" id="PF02721">
    <property type="entry name" value="DUF223"/>
    <property type="match status" value="1"/>
</dbReference>
<reference evidence="2 3" key="1">
    <citation type="submission" date="2020-01" db="EMBL/GenBank/DDBJ databases">
        <title>Genome sequence of Arachis hypogaea, cultivar Shitouqi.</title>
        <authorList>
            <person name="Zhuang W."/>
            <person name="Chen H."/>
            <person name="Varshney R."/>
            <person name="Wang D."/>
            <person name="Ming R."/>
        </authorList>
    </citation>
    <scope>NUCLEOTIDE SEQUENCE [LARGE SCALE GENOMIC DNA]</scope>
    <source>
        <tissue evidence="2">Young leaf</tissue>
    </source>
</reference>
<dbReference type="CDD" id="cd04480">
    <property type="entry name" value="RPA1_DBD_A_like"/>
    <property type="match status" value="1"/>
</dbReference>
<evidence type="ECO:0000313" key="3">
    <source>
        <dbReference type="Proteomes" id="UP000464620"/>
    </source>
</evidence>
<feature type="domain" description="Replication protein A 70 kDa DNA-binding subunit B/D first OB fold" evidence="1">
    <location>
        <begin position="6"/>
        <end position="108"/>
    </location>
</feature>
<accession>A0A6B9VCT0</accession>
<dbReference type="InterPro" id="IPR012340">
    <property type="entry name" value="NA-bd_OB-fold"/>
</dbReference>
<dbReference type="PANTHER" id="PTHR47165">
    <property type="entry name" value="OS03G0429900 PROTEIN"/>
    <property type="match status" value="1"/>
</dbReference>
<sequence>MSLTIDALGKISPWKEAWSIEAKILTIWEDASIVNENMKKLLHMVLMDKQHHKIQATVKDDLITTFIHRLKEGDVFIISDFKVIPNGGLVRVTRHRFRILFKCSTSVVVAASTVIPNPGLSLTSMDQILQKRIDYEYLINKVSLQNVINISRVSINPDMQETVNFMNQYSIASHYFSRLRSYEVGDLVSVIDDESFDWKLIRTIDNLKGNNEDGQFFVVGKIKEIVEDPEWIKILVEDGTSCGMFVLLDNAATKLLGRTCSNVFLLLEDEMDDVSSDSAFSTIFEDFSQYGQLGNDGNQVISGVPIQVHIIKEMLADILCAKIYASASKNDQICFLIGEIIDVLKHQKWWYYCCLCDAPVCHVGNVFYCYLCRVECVDAIRRYRIKMIVSHSNGSNIFILEDDESTDDYTVSNSMISQLMNKKIVFIMDPRPVGYELNTSLHVVRAICDDVDIVKFLEDSTHDNQHQKFDMDPFVPHFPFEFKNPVQFHSNASIQCSSSSSAPMGQASPISVLNWNCWPLTIREELRSAFGQCENTVEAVERMDECSG</sequence>
<name>A0A6B9VCT0_ARAHY</name>
<evidence type="ECO:0000259" key="1">
    <source>
        <dbReference type="Pfam" id="PF02721"/>
    </source>
</evidence>
<dbReference type="PANTHER" id="PTHR47165:SF4">
    <property type="entry name" value="OS03G0429900 PROTEIN"/>
    <property type="match status" value="1"/>
</dbReference>
<gene>
    <name evidence="2" type="ORF">DS421_19g666100</name>
</gene>
<dbReference type="Proteomes" id="UP000464620">
    <property type="component" value="Chromosome B09"/>
</dbReference>